<dbReference type="EMBL" id="JAKLTR010000001">
    <property type="protein sequence ID" value="MCG2612874.1"/>
    <property type="molecule type" value="Genomic_DNA"/>
</dbReference>
<sequence>MNRFLLFTGTCLAFILISVSHVSAQYKIRGTVYDSTKTYAVPSVSVLSTSGKGAVTNSNGDYEIEVNERDSIWFSYLNKPTVKFPVLKITSPHAFDISIQLSITVMKEVKIRQRNYRQDSIQNREDYAKVFNYEKPGLKIGSRPAYTGTPVAAGFDLESIIEIFNFKKKRQMASFQRRLIQQEQDRYVDHRFSKALVRRLTGLDSSGIVKFMNLYRPPYEFTVMLGEYDFQKYIKDSYERYRRGLPPLPFYKVEEEEDGVIYPNKR</sequence>
<evidence type="ECO:0000313" key="2">
    <source>
        <dbReference type="EMBL" id="MCG2612874.1"/>
    </source>
</evidence>
<feature type="signal peptide" evidence="1">
    <location>
        <begin position="1"/>
        <end position="24"/>
    </location>
</feature>
<dbReference type="RefSeq" id="WP_237868101.1">
    <property type="nucleotide sequence ID" value="NZ_JAKLTR010000001.1"/>
</dbReference>
<organism evidence="2 3">
    <name type="scientific">Terrimonas ginsenosidimutans</name>
    <dbReference type="NCBI Taxonomy" id="2908004"/>
    <lineage>
        <taxon>Bacteria</taxon>
        <taxon>Pseudomonadati</taxon>
        <taxon>Bacteroidota</taxon>
        <taxon>Chitinophagia</taxon>
        <taxon>Chitinophagales</taxon>
        <taxon>Chitinophagaceae</taxon>
        <taxon>Terrimonas</taxon>
    </lineage>
</organism>
<dbReference type="Proteomes" id="UP001165367">
    <property type="component" value="Unassembled WGS sequence"/>
</dbReference>
<proteinExistence type="predicted"/>
<evidence type="ECO:0000313" key="3">
    <source>
        <dbReference type="Proteomes" id="UP001165367"/>
    </source>
</evidence>
<keyword evidence="3" id="KW-1185">Reference proteome</keyword>
<feature type="chain" id="PRO_5047135042" evidence="1">
    <location>
        <begin position="25"/>
        <end position="266"/>
    </location>
</feature>
<dbReference type="InterPro" id="IPR008969">
    <property type="entry name" value="CarboxyPept-like_regulatory"/>
</dbReference>
<evidence type="ECO:0000256" key="1">
    <source>
        <dbReference type="SAM" id="SignalP"/>
    </source>
</evidence>
<name>A0ABS9KKP6_9BACT</name>
<comment type="caution">
    <text evidence="2">The sequence shown here is derived from an EMBL/GenBank/DDBJ whole genome shotgun (WGS) entry which is preliminary data.</text>
</comment>
<gene>
    <name evidence="2" type="ORF">LZZ85_01235</name>
</gene>
<keyword evidence="1" id="KW-0732">Signal</keyword>
<dbReference type="SUPFAM" id="SSF49464">
    <property type="entry name" value="Carboxypeptidase regulatory domain-like"/>
    <property type="match status" value="1"/>
</dbReference>
<accession>A0ABS9KKP6</accession>
<reference evidence="2" key="1">
    <citation type="submission" date="2022-01" db="EMBL/GenBank/DDBJ databases">
        <authorList>
            <person name="Jo J.-H."/>
            <person name="Im W.-T."/>
        </authorList>
    </citation>
    <scope>NUCLEOTIDE SEQUENCE</scope>
    <source>
        <strain evidence="2">NA20</strain>
    </source>
</reference>
<protein>
    <submittedName>
        <fullName evidence="2">Carboxypeptidase-like regulatory domain-containing protein</fullName>
    </submittedName>
</protein>